<dbReference type="InterPro" id="IPR027417">
    <property type="entry name" value="P-loop_NTPase"/>
</dbReference>
<evidence type="ECO:0000313" key="6">
    <source>
        <dbReference type="EnsemblMetazoa" id="GAUT010762-PA"/>
    </source>
</evidence>
<evidence type="ECO:0000256" key="3">
    <source>
        <dbReference type="ARBA" id="ARBA00022806"/>
    </source>
</evidence>
<dbReference type="GO" id="GO:0000965">
    <property type="term" value="P:mitochondrial RNA 3'-end processing"/>
    <property type="evidence" value="ECO:0007669"/>
    <property type="project" value="TreeGrafter"/>
</dbReference>
<organism evidence="6 7">
    <name type="scientific">Glossina austeni</name>
    <name type="common">Savannah tsetse fly</name>
    <dbReference type="NCBI Taxonomy" id="7395"/>
    <lineage>
        <taxon>Eukaryota</taxon>
        <taxon>Metazoa</taxon>
        <taxon>Ecdysozoa</taxon>
        <taxon>Arthropoda</taxon>
        <taxon>Hexapoda</taxon>
        <taxon>Insecta</taxon>
        <taxon>Pterygota</taxon>
        <taxon>Neoptera</taxon>
        <taxon>Endopterygota</taxon>
        <taxon>Diptera</taxon>
        <taxon>Brachycera</taxon>
        <taxon>Muscomorpha</taxon>
        <taxon>Hippoboscoidea</taxon>
        <taxon>Glossinidae</taxon>
        <taxon>Glossina</taxon>
    </lineage>
</organism>
<dbReference type="PANTHER" id="PTHR12131:SF1">
    <property type="entry name" value="ATP-DEPENDENT RNA HELICASE SUPV3L1, MITOCHONDRIAL-RELATED"/>
    <property type="match status" value="1"/>
</dbReference>
<keyword evidence="1" id="KW-0547">Nucleotide-binding</keyword>
<dbReference type="PANTHER" id="PTHR12131">
    <property type="entry name" value="ATP-DEPENDENT RNA AND DNA HELICASE"/>
    <property type="match status" value="1"/>
</dbReference>
<keyword evidence="2" id="KW-0378">Hydrolase</keyword>
<dbReference type="GO" id="GO:0016787">
    <property type="term" value="F:hydrolase activity"/>
    <property type="evidence" value="ECO:0007669"/>
    <property type="project" value="UniProtKB-KW"/>
</dbReference>
<keyword evidence="7" id="KW-1185">Reference proteome</keyword>
<protein>
    <recommendedName>
        <fullName evidence="8">Helicase C-terminal domain-containing protein</fullName>
    </recommendedName>
</protein>
<reference evidence="6" key="1">
    <citation type="submission" date="2020-05" db="UniProtKB">
        <authorList>
            <consortium name="EnsemblMetazoa"/>
        </authorList>
    </citation>
    <scope>IDENTIFICATION</scope>
    <source>
        <strain evidence="6">TTRI</strain>
    </source>
</reference>
<proteinExistence type="predicted"/>
<evidence type="ECO:0000313" key="7">
    <source>
        <dbReference type="Proteomes" id="UP000078200"/>
    </source>
</evidence>
<dbReference type="STRING" id="7395.A0A1A9UNZ6"/>
<keyword evidence="3" id="KW-0347">Helicase</keyword>
<dbReference type="AlphaFoldDB" id="A0A1A9UNZ6"/>
<dbReference type="EnsemblMetazoa" id="GAUT010762-RA">
    <property type="protein sequence ID" value="GAUT010762-PA"/>
    <property type="gene ID" value="GAUT010762"/>
</dbReference>
<dbReference type="GO" id="GO:0003724">
    <property type="term" value="F:RNA helicase activity"/>
    <property type="evidence" value="ECO:0007669"/>
    <property type="project" value="UniProtKB-EC"/>
</dbReference>
<dbReference type="VEuPathDB" id="VectorBase:GAUT010762"/>
<keyword evidence="4" id="KW-0067">ATP-binding</keyword>
<name>A0A1A9UNZ6_GLOAU</name>
<evidence type="ECO:0000256" key="4">
    <source>
        <dbReference type="ARBA" id="ARBA00022840"/>
    </source>
</evidence>
<sequence length="258" mass="29293">MINVFGDDNDVAVVGIVEKLQLLEKCLAFLSRMRTLANHPLLARYFLDNAKLREFSKRLATVPTYKKSNPQEDLRCGSARGKEVAIIYGGLPPGTKIGQAAKFSSKMILTTVAKSIFRIVFYSVTKPTIEKKGGREIDTISVSSALQAAGRAGRYRTQWEHSYVTTYKSEDLPKLSQILDQTPESLKQAGLHPTAHQIELYAYHLPIVGFENTIYSTLNILLDLIFHMHFKIEQWMVYEFERECIEINGWCTNSRENV</sequence>
<dbReference type="GO" id="GO:0005524">
    <property type="term" value="F:ATP binding"/>
    <property type="evidence" value="ECO:0007669"/>
    <property type="project" value="UniProtKB-KW"/>
</dbReference>
<dbReference type="InterPro" id="IPR050699">
    <property type="entry name" value="RNA-DNA_Helicase"/>
</dbReference>
<dbReference type="Gene3D" id="3.40.50.300">
    <property type="entry name" value="P-loop containing nucleotide triphosphate hydrolases"/>
    <property type="match status" value="1"/>
</dbReference>
<evidence type="ECO:0008006" key="8">
    <source>
        <dbReference type="Google" id="ProtNLM"/>
    </source>
</evidence>
<accession>A0A1A9UNZ6</accession>
<dbReference type="Proteomes" id="UP000078200">
    <property type="component" value="Unassembled WGS sequence"/>
</dbReference>
<dbReference type="SUPFAM" id="SSF52540">
    <property type="entry name" value="P-loop containing nucleoside triphosphate hydrolases"/>
    <property type="match status" value="1"/>
</dbReference>
<evidence type="ECO:0000256" key="5">
    <source>
        <dbReference type="ARBA" id="ARBA00047984"/>
    </source>
</evidence>
<evidence type="ECO:0000256" key="2">
    <source>
        <dbReference type="ARBA" id="ARBA00022801"/>
    </source>
</evidence>
<comment type="catalytic activity">
    <reaction evidence="5">
        <text>ATP + H2O = ADP + phosphate + H(+)</text>
        <dbReference type="Rhea" id="RHEA:13065"/>
        <dbReference type="ChEBI" id="CHEBI:15377"/>
        <dbReference type="ChEBI" id="CHEBI:15378"/>
        <dbReference type="ChEBI" id="CHEBI:30616"/>
        <dbReference type="ChEBI" id="CHEBI:43474"/>
        <dbReference type="ChEBI" id="CHEBI:456216"/>
        <dbReference type="EC" id="3.6.4.13"/>
    </reaction>
</comment>
<dbReference type="GO" id="GO:0045025">
    <property type="term" value="C:mitochondrial degradosome"/>
    <property type="evidence" value="ECO:0007669"/>
    <property type="project" value="TreeGrafter"/>
</dbReference>
<evidence type="ECO:0000256" key="1">
    <source>
        <dbReference type="ARBA" id="ARBA00022741"/>
    </source>
</evidence>